<feature type="binding site" evidence="10">
    <location>
        <position position="257"/>
    </location>
    <ligand>
        <name>[4Fe-4S] cluster</name>
        <dbReference type="ChEBI" id="CHEBI:49883"/>
    </ligand>
</feature>
<comment type="function">
    <text evidence="10">Catalyzes the condensation of iminoaspartate with dihydroxyacetone phosphate to form quinolinate.</text>
</comment>
<feature type="binding site" evidence="10">
    <location>
        <position position="300"/>
    </location>
    <ligand>
        <name>iminosuccinate</name>
        <dbReference type="ChEBI" id="CHEBI:77875"/>
    </ligand>
</feature>
<dbReference type="Proteomes" id="UP001501005">
    <property type="component" value="Unassembled WGS sequence"/>
</dbReference>
<dbReference type="NCBIfam" id="TIGR00550">
    <property type="entry name" value="nadA"/>
    <property type="match status" value="1"/>
</dbReference>
<feature type="binding site" evidence="10">
    <location>
        <begin position="166"/>
        <end position="168"/>
    </location>
    <ligand>
        <name>iminosuccinate</name>
        <dbReference type="ChEBI" id="CHEBI:77875"/>
    </ligand>
</feature>
<evidence type="ECO:0000256" key="9">
    <source>
        <dbReference type="ARBA" id="ARBA00023014"/>
    </source>
</evidence>
<keyword evidence="5 10" id="KW-0662">Pyridine nucleotide biosynthesis</keyword>
<dbReference type="InterPro" id="IPR023515">
    <property type="entry name" value="Quinolinate_synth_A_type3"/>
</dbReference>
<dbReference type="Pfam" id="PF02445">
    <property type="entry name" value="NadA"/>
    <property type="match status" value="1"/>
</dbReference>
<comment type="similarity">
    <text evidence="10">Belongs to the quinolinate synthase family. Type 3 subfamily.</text>
</comment>
<evidence type="ECO:0000256" key="2">
    <source>
        <dbReference type="ARBA" id="ARBA00012669"/>
    </source>
</evidence>
<keyword evidence="9 10" id="KW-0411">Iron-sulfur</keyword>
<feature type="binding site" evidence="10">
    <location>
        <position position="70"/>
    </location>
    <ligand>
        <name>iminosuccinate</name>
        <dbReference type="ChEBI" id="CHEBI:77875"/>
    </ligand>
</feature>
<dbReference type="InterPro" id="IPR003473">
    <property type="entry name" value="NadA"/>
</dbReference>
<keyword evidence="4 10" id="KW-0963">Cytoplasm</keyword>
<dbReference type="NCBIfam" id="NF006881">
    <property type="entry name" value="PRK09375.2-2"/>
    <property type="match status" value="1"/>
</dbReference>
<name>A0ABN1PHQ6_9ACTN</name>
<sequence>MRVVTTAQTQDLDVQPTPLALLLLGREADPKSERGVECPGELPAPSDPDLVERARAAKEKLGDKVFVLGHHYQRDEVIQFADVTGDSFKLARDAAARPEAEYIVFCGVHFMAESADILTSDEQKVVLPDLAAGCSMADMATAEQVAECWDVLTEAGIAEQAVPVSYMNSSADIKAFTGRHGGTICTSSNAKRALEWAFQQGEKVLFLPDQHLGRNTAVRDMGLSLGDCVVYNPHKPNGGLTAEELRAAKMILWRGHCSVHGRFNLDSVNEVRERIPGVNVLVHPECKHEVVTAADYVGSTEYIIKTLEAAPAGSKWAIGTELNLVRRLANRFAPEGKQVVFLDRTVCFCSTMNRIDLPHLVWALESLVEGNVVNRIQVDKETEKYAKLALERMLALP</sequence>
<evidence type="ECO:0000256" key="10">
    <source>
        <dbReference type="HAMAP-Rule" id="MF_00569"/>
    </source>
</evidence>
<evidence type="ECO:0000313" key="11">
    <source>
        <dbReference type="EMBL" id="GAA0928397.1"/>
    </source>
</evidence>
<keyword evidence="3 10" id="KW-0004">4Fe-4S</keyword>
<evidence type="ECO:0000256" key="3">
    <source>
        <dbReference type="ARBA" id="ARBA00022485"/>
    </source>
</evidence>
<gene>
    <name evidence="10 11" type="primary">nadA</name>
    <name evidence="11" type="ORF">GCM10009549_50910</name>
</gene>
<feature type="binding site" evidence="10">
    <location>
        <position position="187"/>
    </location>
    <ligand>
        <name>iminosuccinate</name>
        <dbReference type="ChEBI" id="CHEBI:77875"/>
    </ligand>
</feature>
<evidence type="ECO:0000256" key="1">
    <source>
        <dbReference type="ARBA" id="ARBA00005065"/>
    </source>
</evidence>
<dbReference type="HAMAP" id="MF_00569">
    <property type="entry name" value="NadA_type3"/>
    <property type="match status" value="1"/>
</dbReference>
<protein>
    <recommendedName>
        <fullName evidence="2 10">Quinolinate synthase</fullName>
        <ecNumber evidence="2 10">2.5.1.72</ecNumber>
    </recommendedName>
</protein>
<accession>A0ABN1PHQ6</accession>
<comment type="caution">
    <text evidence="11">The sequence shown here is derived from an EMBL/GenBank/DDBJ whole genome shotgun (WGS) entry which is preliminary data.</text>
</comment>
<evidence type="ECO:0000313" key="12">
    <source>
        <dbReference type="Proteomes" id="UP001501005"/>
    </source>
</evidence>
<dbReference type="EC" id="2.5.1.72" evidence="2 10"/>
<feature type="binding site" evidence="10">
    <location>
        <position position="87"/>
    </location>
    <ligand>
        <name>iminosuccinate</name>
        <dbReference type="ChEBI" id="CHEBI:77875"/>
    </ligand>
</feature>
<feature type="binding site" evidence="10">
    <location>
        <position position="134"/>
    </location>
    <ligand>
        <name>[4Fe-4S] cluster</name>
        <dbReference type="ChEBI" id="CHEBI:49883"/>
    </ligand>
</feature>
<dbReference type="NCBIfam" id="NF006883">
    <property type="entry name" value="PRK09375.2-4"/>
    <property type="match status" value="1"/>
</dbReference>
<proteinExistence type="inferred from homology"/>
<evidence type="ECO:0000256" key="4">
    <source>
        <dbReference type="ARBA" id="ARBA00022490"/>
    </source>
</evidence>
<comment type="catalytic activity">
    <reaction evidence="10">
        <text>iminosuccinate + dihydroxyacetone phosphate = quinolinate + phosphate + 2 H2O + H(+)</text>
        <dbReference type="Rhea" id="RHEA:25888"/>
        <dbReference type="ChEBI" id="CHEBI:15377"/>
        <dbReference type="ChEBI" id="CHEBI:15378"/>
        <dbReference type="ChEBI" id="CHEBI:29959"/>
        <dbReference type="ChEBI" id="CHEBI:43474"/>
        <dbReference type="ChEBI" id="CHEBI:57642"/>
        <dbReference type="ChEBI" id="CHEBI:77875"/>
        <dbReference type="EC" id="2.5.1.72"/>
    </reaction>
</comment>
<comment type="pathway">
    <text evidence="1 10">Cofactor biosynthesis; NAD(+) biosynthesis; quinolinate from iminoaspartate: step 1/1.</text>
</comment>
<dbReference type="InterPro" id="IPR036094">
    <property type="entry name" value="NadA_sf"/>
</dbReference>
<dbReference type="SUPFAM" id="SSF142754">
    <property type="entry name" value="NadA-like"/>
    <property type="match status" value="1"/>
</dbReference>
<keyword evidence="7 10" id="KW-0479">Metal-binding</keyword>
<evidence type="ECO:0000256" key="5">
    <source>
        <dbReference type="ARBA" id="ARBA00022642"/>
    </source>
</evidence>
<keyword evidence="6 10" id="KW-0808">Transferase</keyword>
<evidence type="ECO:0000256" key="8">
    <source>
        <dbReference type="ARBA" id="ARBA00023004"/>
    </source>
</evidence>
<dbReference type="PANTHER" id="PTHR30573:SF0">
    <property type="entry name" value="QUINOLINATE SYNTHASE, CHLOROPLASTIC"/>
    <property type="match status" value="1"/>
</dbReference>
<evidence type="ECO:0000256" key="7">
    <source>
        <dbReference type="ARBA" id="ARBA00022723"/>
    </source>
</evidence>
<comment type="cofactor">
    <cofactor evidence="10">
        <name>[4Fe-4S] cluster</name>
        <dbReference type="ChEBI" id="CHEBI:49883"/>
    </cofactor>
    <text evidence="10">Binds 1 [4Fe-4S] cluster per subunit.</text>
</comment>
<organism evidence="11 12">
    <name type="scientific">Streptomyces thermoalcalitolerans</name>
    <dbReference type="NCBI Taxonomy" id="65605"/>
    <lineage>
        <taxon>Bacteria</taxon>
        <taxon>Bacillati</taxon>
        <taxon>Actinomycetota</taxon>
        <taxon>Actinomycetes</taxon>
        <taxon>Kitasatosporales</taxon>
        <taxon>Streptomycetaceae</taxon>
        <taxon>Streptomyces</taxon>
    </lineage>
</organism>
<keyword evidence="8 10" id="KW-0408">Iron</keyword>
<comment type="subcellular location">
    <subcellularLocation>
        <location evidence="10">Cytoplasm</location>
    </subcellularLocation>
</comment>
<dbReference type="Gene3D" id="3.40.50.10800">
    <property type="entry name" value="NadA-like"/>
    <property type="match status" value="3"/>
</dbReference>
<keyword evidence="12" id="KW-1185">Reference proteome</keyword>
<feature type="binding site" evidence="10">
    <location>
        <begin position="283"/>
        <end position="285"/>
    </location>
    <ligand>
        <name>iminosuccinate</name>
        <dbReference type="ChEBI" id="CHEBI:77875"/>
    </ligand>
</feature>
<reference evidence="11 12" key="1">
    <citation type="journal article" date="2019" name="Int. J. Syst. Evol. Microbiol.">
        <title>The Global Catalogue of Microorganisms (GCM) 10K type strain sequencing project: providing services to taxonomists for standard genome sequencing and annotation.</title>
        <authorList>
            <consortium name="The Broad Institute Genomics Platform"/>
            <consortium name="The Broad Institute Genome Sequencing Center for Infectious Disease"/>
            <person name="Wu L."/>
            <person name="Ma J."/>
        </authorList>
    </citation>
    <scope>NUCLEOTIDE SEQUENCE [LARGE SCALE GENOMIC DNA]</scope>
    <source>
        <strain evidence="11 12">JCM 10673</strain>
    </source>
</reference>
<feature type="binding site" evidence="10">
    <location>
        <position position="349"/>
    </location>
    <ligand>
        <name>[4Fe-4S] cluster</name>
        <dbReference type="ChEBI" id="CHEBI:49883"/>
    </ligand>
</feature>
<dbReference type="PANTHER" id="PTHR30573">
    <property type="entry name" value="QUINOLINATE SYNTHETASE A"/>
    <property type="match status" value="1"/>
</dbReference>
<evidence type="ECO:0000256" key="6">
    <source>
        <dbReference type="ARBA" id="ARBA00022679"/>
    </source>
</evidence>
<dbReference type="EMBL" id="BAAAHG010000060">
    <property type="protein sequence ID" value="GAA0928397.1"/>
    <property type="molecule type" value="Genomic_DNA"/>
</dbReference>